<dbReference type="GO" id="GO:0008080">
    <property type="term" value="F:N-acetyltransferase activity"/>
    <property type="evidence" value="ECO:0007669"/>
    <property type="project" value="TreeGrafter"/>
</dbReference>
<sequence length="239" mass="27401">MLRNIRPETLKFPQIYSTFRARDKTSDDVVDYLIQELPKEYFGQAVNLLLNEYLPEETLHACRNLVSNSEAIREVRDDWQKKLSANISIACFKSDGSDLVGVSILGIINKDDDDESESWKTEELSDVVRLLNHISIQHNVFELYNIDKFLTIHGLAVSYDYRKRGVACELLKASVDVAKILNLKIISSTFTTFGAQKTAEKSGYKETFSITFDELQENFPSFDFTKLSTEFVKIFDVEI</sequence>
<comment type="caution">
    <text evidence="2">The sequence shown here is derived from an EMBL/GenBank/DDBJ whole genome shotgun (WGS) entry which is preliminary data.</text>
</comment>
<proteinExistence type="predicted"/>
<dbReference type="Pfam" id="PF00583">
    <property type="entry name" value="Acetyltransf_1"/>
    <property type="match status" value="1"/>
</dbReference>
<dbReference type="InterPro" id="IPR000182">
    <property type="entry name" value="GNAT_dom"/>
</dbReference>
<dbReference type="OrthoDB" id="7782438at2759"/>
<dbReference type="PANTHER" id="PTHR20905">
    <property type="entry name" value="N-ACETYLTRANSFERASE-RELATED"/>
    <property type="match status" value="1"/>
</dbReference>
<protein>
    <recommendedName>
        <fullName evidence="1">N-acetyltransferase domain-containing protein</fullName>
    </recommendedName>
</protein>
<gene>
    <name evidence="2" type="ORF">PVAND_013682</name>
</gene>
<reference evidence="2" key="1">
    <citation type="submission" date="2021-03" db="EMBL/GenBank/DDBJ databases">
        <title>Chromosome level genome of the anhydrobiotic midge Polypedilum vanderplanki.</title>
        <authorList>
            <person name="Yoshida Y."/>
            <person name="Kikawada T."/>
            <person name="Gusev O."/>
        </authorList>
    </citation>
    <scope>NUCLEOTIDE SEQUENCE</scope>
    <source>
        <strain evidence="2">NIAS01</strain>
        <tissue evidence="2">Whole body or cell culture</tissue>
    </source>
</reference>
<dbReference type="InterPro" id="IPR016181">
    <property type="entry name" value="Acyl_CoA_acyltransferase"/>
</dbReference>
<feature type="domain" description="N-acetyltransferase" evidence="1">
    <location>
        <begin position="148"/>
        <end position="203"/>
    </location>
</feature>
<evidence type="ECO:0000313" key="3">
    <source>
        <dbReference type="Proteomes" id="UP001107558"/>
    </source>
</evidence>
<name>A0A9J6CR84_POLVA</name>
<dbReference type="PANTHER" id="PTHR20905:SF32">
    <property type="entry name" value="ARYLALKYLAMINE N-ACETYLTRANSFERASE-LIKE 7, ISOFORM A"/>
    <property type="match status" value="1"/>
</dbReference>
<dbReference type="SUPFAM" id="SSF55729">
    <property type="entry name" value="Acyl-CoA N-acyltransferases (Nat)"/>
    <property type="match status" value="1"/>
</dbReference>
<dbReference type="CDD" id="cd04301">
    <property type="entry name" value="NAT_SF"/>
    <property type="match status" value="1"/>
</dbReference>
<accession>A0A9J6CR84</accession>
<keyword evidence="3" id="KW-1185">Reference proteome</keyword>
<dbReference type="Gene3D" id="3.40.630.30">
    <property type="match status" value="1"/>
</dbReference>
<dbReference type="Proteomes" id="UP001107558">
    <property type="component" value="Chromosome 1"/>
</dbReference>
<dbReference type="AlphaFoldDB" id="A0A9J6CR84"/>
<organism evidence="2 3">
    <name type="scientific">Polypedilum vanderplanki</name>
    <name type="common">Sleeping chironomid midge</name>
    <dbReference type="NCBI Taxonomy" id="319348"/>
    <lineage>
        <taxon>Eukaryota</taxon>
        <taxon>Metazoa</taxon>
        <taxon>Ecdysozoa</taxon>
        <taxon>Arthropoda</taxon>
        <taxon>Hexapoda</taxon>
        <taxon>Insecta</taxon>
        <taxon>Pterygota</taxon>
        <taxon>Neoptera</taxon>
        <taxon>Endopterygota</taxon>
        <taxon>Diptera</taxon>
        <taxon>Nematocera</taxon>
        <taxon>Chironomoidea</taxon>
        <taxon>Chironomidae</taxon>
        <taxon>Chironominae</taxon>
        <taxon>Polypedilum</taxon>
        <taxon>Polypedilum</taxon>
    </lineage>
</organism>
<dbReference type="EMBL" id="JADBJN010000001">
    <property type="protein sequence ID" value="KAG5684448.1"/>
    <property type="molecule type" value="Genomic_DNA"/>
</dbReference>
<evidence type="ECO:0000313" key="2">
    <source>
        <dbReference type="EMBL" id="KAG5684448.1"/>
    </source>
</evidence>
<evidence type="ECO:0000259" key="1">
    <source>
        <dbReference type="Pfam" id="PF00583"/>
    </source>
</evidence>